<proteinExistence type="inferred from homology"/>
<dbReference type="GO" id="GO:0010181">
    <property type="term" value="F:FMN binding"/>
    <property type="evidence" value="ECO:0007669"/>
    <property type="project" value="UniProtKB-UniRule"/>
</dbReference>
<feature type="binding site" evidence="3">
    <location>
        <position position="338"/>
    </location>
    <ligand>
        <name>CTP</name>
        <dbReference type="ChEBI" id="CHEBI:37563"/>
    </ligand>
</feature>
<comment type="cofactor">
    <cofactor evidence="3">
        <name>FMN</name>
        <dbReference type="ChEBI" id="CHEBI:58210"/>
    </cofactor>
    <text evidence="3">Binds 1 FMN per subunit.</text>
</comment>
<dbReference type="EMBL" id="JAJEQR010000030">
    <property type="protein sequence ID" value="MCC2231490.1"/>
    <property type="molecule type" value="Genomic_DNA"/>
</dbReference>
<comment type="caution">
    <text evidence="7">The sequence shown here is derived from an EMBL/GenBank/DDBJ whole genome shotgun (WGS) entry which is preliminary data.</text>
</comment>
<keyword evidence="3" id="KW-0460">Magnesium</keyword>
<feature type="binding site" evidence="3">
    <location>
        <position position="342"/>
    </location>
    <ligand>
        <name>CTP</name>
        <dbReference type="ChEBI" id="CHEBI:37563"/>
    </ligand>
</feature>
<comment type="function">
    <text evidence="3">Catalyzes two sequential steps in the biosynthesis of coenzyme A. In the first step cysteine is conjugated to 4'-phosphopantothenate to form 4-phosphopantothenoylcysteine. In the second step the latter compound is decarboxylated to form 4'-phosphopantotheine.</text>
</comment>
<keyword evidence="3 4" id="KW-0285">Flavoprotein</keyword>
<protein>
    <recommendedName>
        <fullName evidence="3">Coenzyme A biosynthesis bifunctional protein CoaBC</fullName>
    </recommendedName>
    <alternativeName>
        <fullName evidence="3">DNA/pantothenate metabolism flavoprotein</fullName>
    </alternativeName>
    <alternativeName>
        <fullName evidence="3">Phosphopantothenoylcysteine synthetase/decarboxylase</fullName>
        <shortName evidence="3">PPCS-PPCDC</shortName>
    </alternativeName>
    <domain>
        <recommendedName>
            <fullName evidence="3">Phosphopantothenoylcysteine decarboxylase</fullName>
            <shortName evidence="3">PPC decarboxylase</shortName>
            <shortName evidence="3">PPC-DC</shortName>
            <ecNumber evidence="3">4.1.1.36</ecNumber>
        </recommendedName>
        <alternativeName>
            <fullName evidence="3">CoaC</fullName>
        </alternativeName>
    </domain>
    <domain>
        <recommendedName>
            <fullName evidence="3">Phosphopantothenate--cysteine ligase</fullName>
            <ecNumber evidence="3">6.3.2.5</ecNumber>
        </recommendedName>
        <alternativeName>
            <fullName evidence="3">CoaB</fullName>
        </alternativeName>
        <alternativeName>
            <fullName evidence="3">Phosphopantothenoylcysteine synthetase</fullName>
            <shortName evidence="3">PPC synthetase</shortName>
            <shortName evidence="3">PPC-S</shortName>
        </alternativeName>
    </domain>
</protein>
<dbReference type="Proteomes" id="UP001198182">
    <property type="component" value="Unassembled WGS sequence"/>
</dbReference>
<evidence type="ECO:0000259" key="6">
    <source>
        <dbReference type="Pfam" id="PF04127"/>
    </source>
</evidence>
<dbReference type="Pfam" id="PF04127">
    <property type="entry name" value="DFP"/>
    <property type="match status" value="1"/>
</dbReference>
<evidence type="ECO:0000256" key="1">
    <source>
        <dbReference type="ARBA" id="ARBA00022793"/>
    </source>
</evidence>
<feature type="region of interest" description="Phosphopantothenoylcysteine decarboxylase" evidence="3">
    <location>
        <begin position="1"/>
        <end position="190"/>
    </location>
</feature>
<comment type="similarity">
    <text evidence="3 4">In the C-terminal section; belongs to the PPC synthetase family.</text>
</comment>
<feature type="binding site" evidence="3">
    <location>
        <position position="279"/>
    </location>
    <ligand>
        <name>CTP</name>
        <dbReference type="ChEBI" id="CHEBI:37563"/>
    </ligand>
</feature>
<comment type="function">
    <text evidence="4">Catalyzes two steps in the biosynthesis of coenzyme A. In the first step cysteine is conjugated to 4'-phosphopantothenate to form 4-phosphopantothenoylcysteine, in the latter compound is decarboxylated to form 4'-phosphopantotheine.</text>
</comment>
<dbReference type="GO" id="GO:0071513">
    <property type="term" value="C:phosphopantothenoylcysteine decarboxylase complex"/>
    <property type="evidence" value="ECO:0007669"/>
    <property type="project" value="TreeGrafter"/>
</dbReference>
<dbReference type="RefSeq" id="WP_308454009.1">
    <property type="nucleotide sequence ID" value="NZ_JAJEQR010000030.1"/>
</dbReference>
<sequence>MTIKGKNILLGVSSSIACYKAAGLARTLYKMGANVQVIMTKNATQFISPLTFEQLTVRKCLTDTFDRNYEIKVEHVSLARWADAVVVAPASANVLAKLAHGIADDMLTTTILACNCPKLAAPAMNTHMYENPVTQDNLKALRHYGWDIIEPADGLLACGAIGKGKMPEEDEIIDHLLRVIACEKDLTGKKVLVTAGPTREALDPVRYISNHSTGKMGYSLAKMAMLRGAEVTLVTGPVNLEPPRFVNTVPVHSAEEMYEAVMSRATEQDAMIMAAAVADYRPKNVASEKIKKMEGDAAIPLERTKDILASAGANRRENQFLCGFSMETENMLENSRKKLIKKNVDMIVANNLRQEGAGFGTDTNIVTLIQRNTEEALPQMSKDDVAMRILDIIARSLK</sequence>
<evidence type="ECO:0000256" key="4">
    <source>
        <dbReference type="RuleBase" id="RU364078"/>
    </source>
</evidence>
<dbReference type="PROSITE" id="PS51257">
    <property type="entry name" value="PROKAR_LIPOPROTEIN"/>
    <property type="match status" value="1"/>
</dbReference>
<reference evidence="7" key="1">
    <citation type="submission" date="2021-10" db="EMBL/GenBank/DDBJ databases">
        <title>Anaerobic single-cell dispensing facilitates the cultivation of human gut bacteria.</title>
        <authorList>
            <person name="Afrizal A."/>
        </authorList>
    </citation>
    <scope>NUCLEOTIDE SEQUENCE</scope>
    <source>
        <strain evidence="7">CLA-AA-H215</strain>
    </source>
</reference>
<feature type="domain" description="Flavoprotein" evidence="5">
    <location>
        <begin position="6"/>
        <end position="178"/>
    </location>
</feature>
<feature type="domain" description="DNA/pantothenate metabolism flavoprotein C-terminal" evidence="6">
    <location>
        <begin position="186"/>
        <end position="395"/>
    </location>
</feature>
<name>A0AAE3JFI1_9FIRM</name>
<evidence type="ECO:0000313" key="8">
    <source>
        <dbReference type="Proteomes" id="UP001198182"/>
    </source>
</evidence>
<feature type="binding site" evidence="3">
    <location>
        <position position="324"/>
    </location>
    <ligand>
        <name>CTP</name>
        <dbReference type="ChEBI" id="CHEBI:37563"/>
    </ligand>
</feature>
<keyword evidence="1 3" id="KW-0210">Decarboxylase</keyword>
<dbReference type="GO" id="GO:0015941">
    <property type="term" value="P:pantothenate catabolic process"/>
    <property type="evidence" value="ECO:0007669"/>
    <property type="project" value="InterPro"/>
</dbReference>
<dbReference type="HAMAP" id="MF_02225">
    <property type="entry name" value="CoaBC"/>
    <property type="match status" value="1"/>
</dbReference>
<dbReference type="EC" id="4.1.1.36" evidence="3"/>
<comment type="pathway">
    <text evidence="3 4">Cofactor biosynthesis; coenzyme A biosynthesis; CoA from (R)-pantothenate: step 3/5.</text>
</comment>
<dbReference type="PANTHER" id="PTHR14359">
    <property type="entry name" value="HOMO-OLIGOMERIC FLAVIN CONTAINING CYS DECARBOXYLASE FAMILY"/>
    <property type="match status" value="1"/>
</dbReference>
<keyword evidence="8" id="KW-1185">Reference proteome</keyword>
<dbReference type="PANTHER" id="PTHR14359:SF6">
    <property type="entry name" value="PHOSPHOPANTOTHENOYLCYSTEINE DECARBOXYLASE"/>
    <property type="match status" value="1"/>
</dbReference>
<evidence type="ECO:0000259" key="5">
    <source>
        <dbReference type="Pfam" id="PF02441"/>
    </source>
</evidence>
<dbReference type="Gene3D" id="3.40.50.1950">
    <property type="entry name" value="Flavin prenyltransferase-like"/>
    <property type="match status" value="1"/>
</dbReference>
<gene>
    <name evidence="3 7" type="primary">coaBC</name>
    <name evidence="7" type="ORF">LKD81_10845</name>
</gene>
<dbReference type="InterPro" id="IPR003382">
    <property type="entry name" value="Flavoprotein"/>
</dbReference>
<keyword evidence="3 4" id="KW-0288">FMN</keyword>
<comment type="similarity">
    <text evidence="3 4">In the N-terminal section; belongs to the HFCD (homo-oligomeric flavin containing Cys decarboxylase) superfamily.</text>
</comment>
<dbReference type="AlphaFoldDB" id="A0AAE3JFI1"/>
<keyword evidence="2 3" id="KW-0456">Lyase</keyword>
<feature type="active site" description="Proton donor" evidence="3">
    <location>
        <position position="158"/>
    </location>
</feature>
<comment type="pathway">
    <text evidence="3 4">Cofactor biosynthesis; coenzyme A biosynthesis; CoA from (R)-pantothenate: step 2/5.</text>
</comment>
<dbReference type="InterPro" id="IPR007085">
    <property type="entry name" value="DNA/pantothenate-metab_flavo_C"/>
</dbReference>
<dbReference type="Pfam" id="PF02441">
    <property type="entry name" value="Flavoprotein"/>
    <property type="match status" value="1"/>
</dbReference>
<dbReference type="GO" id="GO:0004633">
    <property type="term" value="F:phosphopantothenoylcysteine decarboxylase activity"/>
    <property type="evidence" value="ECO:0007669"/>
    <property type="project" value="UniProtKB-UniRule"/>
</dbReference>
<keyword evidence="3 4" id="KW-0436">Ligase</keyword>
<feature type="binding site" evidence="3">
    <location>
        <position position="289"/>
    </location>
    <ligand>
        <name>CTP</name>
        <dbReference type="ChEBI" id="CHEBI:37563"/>
    </ligand>
</feature>
<keyword evidence="3" id="KW-0479">Metal-binding</keyword>
<evidence type="ECO:0000256" key="2">
    <source>
        <dbReference type="ARBA" id="ARBA00023239"/>
    </source>
</evidence>
<dbReference type="InterPro" id="IPR036551">
    <property type="entry name" value="Flavin_trans-like"/>
</dbReference>
<dbReference type="GO" id="GO:0046872">
    <property type="term" value="F:metal ion binding"/>
    <property type="evidence" value="ECO:0007669"/>
    <property type="project" value="UniProtKB-KW"/>
</dbReference>
<organism evidence="7 8">
    <name type="scientific">Hominifimenecus microfluidus</name>
    <dbReference type="NCBI Taxonomy" id="2885348"/>
    <lineage>
        <taxon>Bacteria</taxon>
        <taxon>Bacillati</taxon>
        <taxon>Bacillota</taxon>
        <taxon>Clostridia</taxon>
        <taxon>Lachnospirales</taxon>
        <taxon>Lachnospiraceae</taxon>
        <taxon>Hominifimenecus</taxon>
    </lineage>
</organism>
<dbReference type="GO" id="GO:0004632">
    <property type="term" value="F:phosphopantothenate--cysteine ligase activity"/>
    <property type="evidence" value="ECO:0007669"/>
    <property type="project" value="UniProtKB-UniRule"/>
</dbReference>
<feature type="region of interest" description="Phosphopantothenate--cysteine ligase" evidence="3">
    <location>
        <begin position="191"/>
        <end position="398"/>
    </location>
</feature>
<dbReference type="EC" id="6.3.2.5" evidence="3"/>
<comment type="catalytic activity">
    <reaction evidence="3 4">
        <text>(R)-4'-phosphopantothenate + L-cysteine + CTP = N-[(R)-4-phosphopantothenoyl]-L-cysteine + CMP + diphosphate + H(+)</text>
        <dbReference type="Rhea" id="RHEA:19397"/>
        <dbReference type="ChEBI" id="CHEBI:10986"/>
        <dbReference type="ChEBI" id="CHEBI:15378"/>
        <dbReference type="ChEBI" id="CHEBI:33019"/>
        <dbReference type="ChEBI" id="CHEBI:35235"/>
        <dbReference type="ChEBI" id="CHEBI:37563"/>
        <dbReference type="ChEBI" id="CHEBI:59458"/>
        <dbReference type="ChEBI" id="CHEBI:60377"/>
        <dbReference type="EC" id="6.3.2.5"/>
    </reaction>
</comment>
<dbReference type="InterPro" id="IPR035929">
    <property type="entry name" value="CoaB-like_sf"/>
</dbReference>
<dbReference type="Gene3D" id="3.40.50.10300">
    <property type="entry name" value="CoaB-like"/>
    <property type="match status" value="1"/>
</dbReference>
<dbReference type="NCBIfam" id="TIGR00521">
    <property type="entry name" value="coaBC_dfp"/>
    <property type="match status" value="1"/>
</dbReference>
<evidence type="ECO:0000256" key="3">
    <source>
        <dbReference type="HAMAP-Rule" id="MF_02225"/>
    </source>
</evidence>
<comment type="cofactor">
    <cofactor evidence="3">
        <name>Mg(2+)</name>
        <dbReference type="ChEBI" id="CHEBI:18420"/>
    </cofactor>
</comment>
<comment type="catalytic activity">
    <reaction evidence="3 4">
        <text>N-[(R)-4-phosphopantothenoyl]-L-cysteine + H(+) = (R)-4'-phosphopantetheine + CO2</text>
        <dbReference type="Rhea" id="RHEA:16793"/>
        <dbReference type="ChEBI" id="CHEBI:15378"/>
        <dbReference type="ChEBI" id="CHEBI:16526"/>
        <dbReference type="ChEBI" id="CHEBI:59458"/>
        <dbReference type="ChEBI" id="CHEBI:61723"/>
        <dbReference type="EC" id="4.1.1.36"/>
    </reaction>
</comment>
<dbReference type="GO" id="GO:0015937">
    <property type="term" value="P:coenzyme A biosynthetic process"/>
    <property type="evidence" value="ECO:0007669"/>
    <property type="project" value="UniProtKB-UniRule"/>
</dbReference>
<accession>A0AAE3JFI1</accession>
<dbReference type="SUPFAM" id="SSF52507">
    <property type="entry name" value="Homo-oligomeric flavin-containing Cys decarboxylases, HFCD"/>
    <property type="match status" value="1"/>
</dbReference>
<comment type="caution">
    <text evidence="3">Lacks conserved residue(s) required for the propagation of feature annotation.</text>
</comment>
<dbReference type="SUPFAM" id="SSF102645">
    <property type="entry name" value="CoaB-like"/>
    <property type="match status" value="1"/>
</dbReference>
<dbReference type="InterPro" id="IPR005252">
    <property type="entry name" value="CoaBC"/>
</dbReference>
<evidence type="ECO:0000313" key="7">
    <source>
        <dbReference type="EMBL" id="MCC2231490.1"/>
    </source>
</evidence>
<keyword evidence="3" id="KW-0511">Multifunctional enzyme</keyword>